<evidence type="ECO:0000313" key="13">
    <source>
        <dbReference type="Proteomes" id="UP000095008"/>
    </source>
</evidence>
<dbReference type="SFLD" id="SFLDS00003">
    <property type="entry name" value="Haloacid_Dehalogenase"/>
    <property type="match status" value="1"/>
</dbReference>
<dbReference type="SMART" id="SM00831">
    <property type="entry name" value="Cation_ATPase_N"/>
    <property type="match status" value="1"/>
</dbReference>
<dbReference type="SUPFAM" id="SSF81665">
    <property type="entry name" value="Calcium ATPase, transmembrane domain M"/>
    <property type="match status" value="1"/>
</dbReference>
<dbReference type="RefSeq" id="WP_031570059.1">
    <property type="nucleotide sequence ID" value="NZ_DAIAWO010000101.1"/>
</dbReference>
<dbReference type="Gene3D" id="1.20.1110.10">
    <property type="entry name" value="Calcium-transporting ATPase, transmembrane domain"/>
    <property type="match status" value="1"/>
</dbReference>
<evidence type="ECO:0000256" key="4">
    <source>
        <dbReference type="ARBA" id="ARBA00022692"/>
    </source>
</evidence>
<dbReference type="PRINTS" id="PR00120">
    <property type="entry name" value="HATPASE"/>
</dbReference>
<dbReference type="GO" id="GO:0005524">
    <property type="term" value="F:ATP binding"/>
    <property type="evidence" value="ECO:0007669"/>
    <property type="project" value="UniProtKB-KW"/>
</dbReference>
<organism evidence="12 13">
    <name type="scientific">Acidithiobacillus thiooxidans</name>
    <name type="common">Thiobacillus thiooxidans</name>
    <dbReference type="NCBI Taxonomy" id="930"/>
    <lineage>
        <taxon>Bacteria</taxon>
        <taxon>Pseudomonadati</taxon>
        <taxon>Pseudomonadota</taxon>
        <taxon>Acidithiobacillia</taxon>
        <taxon>Acidithiobacillales</taxon>
        <taxon>Acidithiobacillaceae</taxon>
        <taxon>Acidithiobacillus</taxon>
    </lineage>
</organism>
<dbReference type="SFLD" id="SFLDG00002">
    <property type="entry name" value="C1.7:_P-type_atpase_like"/>
    <property type="match status" value="1"/>
</dbReference>
<dbReference type="Gene3D" id="3.40.1110.10">
    <property type="entry name" value="Calcium-transporting ATPase, cytoplasmic domain N"/>
    <property type="match status" value="1"/>
</dbReference>
<dbReference type="Pfam" id="PF00690">
    <property type="entry name" value="Cation_ATPase_N"/>
    <property type="match status" value="1"/>
</dbReference>
<feature type="transmembrane region" description="Helical" evidence="10">
    <location>
        <begin position="217"/>
        <end position="238"/>
    </location>
</feature>
<dbReference type="Gene3D" id="2.70.150.10">
    <property type="entry name" value="Calcium-transporting ATPase, cytoplasmic transduction domain A"/>
    <property type="match status" value="1"/>
</dbReference>
<evidence type="ECO:0000313" key="12">
    <source>
        <dbReference type="EMBL" id="OCX68892.1"/>
    </source>
</evidence>
<feature type="transmembrane region" description="Helical" evidence="10">
    <location>
        <begin position="250"/>
        <end position="278"/>
    </location>
</feature>
<dbReference type="EMBL" id="LWRY01000244">
    <property type="protein sequence ID" value="OCX68892.1"/>
    <property type="molecule type" value="Genomic_DNA"/>
</dbReference>
<evidence type="ECO:0000256" key="9">
    <source>
        <dbReference type="ARBA" id="ARBA00023136"/>
    </source>
</evidence>
<dbReference type="InterPro" id="IPR004014">
    <property type="entry name" value="ATPase_P-typ_cation-transptr_N"/>
</dbReference>
<dbReference type="InterPro" id="IPR059000">
    <property type="entry name" value="ATPase_P-type_domA"/>
</dbReference>
<keyword evidence="7" id="KW-1278">Translocase</keyword>
<dbReference type="SFLD" id="SFLDF00027">
    <property type="entry name" value="p-type_atpase"/>
    <property type="match status" value="1"/>
</dbReference>
<feature type="transmembrane region" description="Helical" evidence="10">
    <location>
        <begin position="678"/>
        <end position="697"/>
    </location>
</feature>
<evidence type="ECO:0000256" key="5">
    <source>
        <dbReference type="ARBA" id="ARBA00022741"/>
    </source>
</evidence>
<comment type="caution">
    <text evidence="12">The sequence shown here is derived from an EMBL/GenBank/DDBJ whole genome shotgun (WGS) entry which is preliminary data.</text>
</comment>
<dbReference type="InterPro" id="IPR036412">
    <property type="entry name" value="HAD-like_sf"/>
</dbReference>
<dbReference type="Pfam" id="PF00702">
    <property type="entry name" value="Hydrolase"/>
    <property type="match status" value="1"/>
</dbReference>
<keyword evidence="3" id="KW-0597">Phosphoprotein</keyword>
<dbReference type="PROSITE" id="PS00154">
    <property type="entry name" value="ATPASE_E1_E2"/>
    <property type="match status" value="1"/>
</dbReference>
<feature type="transmembrane region" description="Helical" evidence="10">
    <location>
        <begin position="738"/>
        <end position="755"/>
    </location>
</feature>
<evidence type="ECO:0000256" key="2">
    <source>
        <dbReference type="ARBA" id="ARBA00008804"/>
    </source>
</evidence>
<dbReference type="NCBIfam" id="TIGR01494">
    <property type="entry name" value="ATPase_P-type"/>
    <property type="match status" value="2"/>
</dbReference>
<dbReference type="SUPFAM" id="SSF56784">
    <property type="entry name" value="HAD-like"/>
    <property type="match status" value="1"/>
</dbReference>
<dbReference type="GO" id="GO:0016887">
    <property type="term" value="F:ATP hydrolysis activity"/>
    <property type="evidence" value="ECO:0007669"/>
    <property type="project" value="InterPro"/>
</dbReference>
<keyword evidence="5" id="KW-0547">Nucleotide-binding</keyword>
<keyword evidence="8 10" id="KW-1133">Transmembrane helix</keyword>
<dbReference type="GO" id="GO:0016020">
    <property type="term" value="C:membrane"/>
    <property type="evidence" value="ECO:0007669"/>
    <property type="project" value="UniProtKB-SubCell"/>
</dbReference>
<dbReference type="PANTHER" id="PTHR42861">
    <property type="entry name" value="CALCIUM-TRANSPORTING ATPASE"/>
    <property type="match status" value="1"/>
</dbReference>
<feature type="transmembrane region" description="Helical" evidence="10">
    <location>
        <begin position="709"/>
        <end position="732"/>
    </location>
</feature>
<evidence type="ECO:0000256" key="8">
    <source>
        <dbReference type="ARBA" id="ARBA00022989"/>
    </source>
</evidence>
<name>A0A1C2IWK2_ACITH</name>
<comment type="similarity">
    <text evidence="2">Belongs to the cation transport ATPase (P-type) (TC 3.A.3) family. Type IIIA subfamily.</text>
</comment>
<evidence type="ECO:0000256" key="10">
    <source>
        <dbReference type="SAM" id="Phobius"/>
    </source>
</evidence>
<dbReference type="NCBIfam" id="TIGR01647">
    <property type="entry name" value="ATPase-IIIA_H"/>
    <property type="match status" value="1"/>
</dbReference>
<feature type="domain" description="Cation-transporting P-type ATPase N-terminal" evidence="11">
    <location>
        <begin position="2"/>
        <end position="67"/>
    </location>
</feature>
<dbReference type="InterPro" id="IPR018303">
    <property type="entry name" value="ATPase_P-typ_P_site"/>
</dbReference>
<dbReference type="SUPFAM" id="SSF81660">
    <property type="entry name" value="Metal cation-transporting ATPase, ATP-binding domain N"/>
    <property type="match status" value="1"/>
</dbReference>
<dbReference type="InterPro" id="IPR008250">
    <property type="entry name" value="ATPase_P-typ_transduc_dom_A_sf"/>
</dbReference>
<keyword evidence="4 10" id="KW-0812">Transmembrane</keyword>
<dbReference type="Pfam" id="PF00122">
    <property type="entry name" value="E1-E2_ATPase"/>
    <property type="match status" value="1"/>
</dbReference>
<dbReference type="GO" id="GO:0008553">
    <property type="term" value="F:P-type proton-exporting transporter activity"/>
    <property type="evidence" value="ECO:0007669"/>
    <property type="project" value="InterPro"/>
</dbReference>
<dbReference type="PRINTS" id="PR00119">
    <property type="entry name" value="CATATPASE"/>
</dbReference>
<feature type="transmembrane region" description="Helical" evidence="10">
    <location>
        <begin position="641"/>
        <end position="666"/>
    </location>
</feature>
<dbReference type="GO" id="GO:0120029">
    <property type="term" value="P:proton export across plasma membrane"/>
    <property type="evidence" value="ECO:0007669"/>
    <property type="project" value="InterPro"/>
</dbReference>
<proteinExistence type="inferred from homology"/>
<protein>
    <submittedName>
        <fullName evidence="12">Plasma-membrane proton-efflux P-type ATPase</fullName>
    </submittedName>
</protein>
<dbReference type="InterPro" id="IPR006534">
    <property type="entry name" value="P-type_ATPase_IIIA"/>
</dbReference>
<evidence type="ECO:0000259" key="11">
    <source>
        <dbReference type="SMART" id="SM00831"/>
    </source>
</evidence>
<keyword evidence="13" id="KW-1185">Reference proteome</keyword>
<reference evidence="12" key="1">
    <citation type="journal article" date="2016" name="Int. J. Mol. Sci.">
        <title>Comparative genomics of the extreme acidophile Acidithiobacillus thiooxidans reveals intraspecific divergence and niche adaptation.</title>
        <authorList>
            <person name="Zhang X."/>
            <person name="Feng X."/>
            <person name="Tao J."/>
            <person name="Ma L."/>
            <person name="Xiao Y."/>
            <person name="Liang Y."/>
            <person name="Liu X."/>
            <person name="Yin H."/>
        </authorList>
    </citation>
    <scope>NUCLEOTIDE SEQUENCE [LARGE SCALE GENOMIC DNA]</scope>
    <source>
        <strain evidence="12">DXS-W</strain>
    </source>
</reference>
<dbReference type="InterPro" id="IPR023214">
    <property type="entry name" value="HAD_sf"/>
</dbReference>
<accession>A0A1C2IWK2</accession>
<evidence type="ECO:0000256" key="7">
    <source>
        <dbReference type="ARBA" id="ARBA00022967"/>
    </source>
</evidence>
<dbReference type="Gene3D" id="3.40.50.1000">
    <property type="entry name" value="HAD superfamily/HAD-like"/>
    <property type="match status" value="1"/>
</dbReference>
<dbReference type="Proteomes" id="UP000095008">
    <property type="component" value="Unassembled WGS sequence"/>
</dbReference>
<sequence>MTLESGSSIHTCSGLSSAEAQKRLTQYGPNAVVEEAPKTWLLFLHKFWAPVPWMLEATFVLEVLLTKWPEAIIIALLLLFNGILGFSQERKAQNALALLRERLRIQARVCRDGNWQTLAAAELVPGDLVHVRVGDIVPADLHLTDGNVLVDQSALTGESMPVDCTADSTLYSASIVKRGEASGEVTATGAKSYFGKTAELVRGAGAKSHLEELVLSIVRYLVAMDVLLVLAILAYAMVQHIPLANILPFALILLVASVPVALPATFTLATAIASLHLVHRGVLVTRLAAVEEAAAMNDLCSDKTGTLTQNCLSLGQIQPWPDVKEEDLLRMAALASDSSTQDPIDLAILQESTKRQISPPTRAQFVPFDPASKRSEGTFTQDGNQWRAMKGSPQIIARLCKDADWESRTAQLAASGARVLAVAAGPDSQPRFLGLLALSDPIRPDAKDVVQQLQKLGVHVRMVTGDSVQTAQSVASTLGIDGQVCERGRITEDCGVYAGVFPADKFHLVQGLQKKGRIVGMTGDGVNDAPALKQAEMGVAVESATDVAKAAASIVLTTPGLQGVLEAVITGRRVYQRMLTYTLNKIVKVFQVALFLSLGFLLFRSFVVTPLLVLLLLFANDFVTMSLAEDNVRPSPQPDRWAIRTLVFSSLAVAIAWLIYIFAVYAVGRSLHLPTPSIQTLDFLGLVFSGLANVFLVRERGHLWASRPGTFLSVASLVDIMIVSILAIMGWLMAPIPWIFVLCLLGATVVYTLLLDQIKVPLLQKLTHA</sequence>
<evidence type="ECO:0000256" key="3">
    <source>
        <dbReference type="ARBA" id="ARBA00022553"/>
    </source>
</evidence>
<keyword evidence="6" id="KW-0067">ATP-binding</keyword>
<dbReference type="GeneID" id="60696371"/>
<dbReference type="OrthoDB" id="9814270at2"/>
<dbReference type="FunFam" id="2.70.150.10:FF:000042">
    <property type="entry name" value="Plasma membrane ATPase"/>
    <property type="match status" value="1"/>
</dbReference>
<evidence type="ECO:0000256" key="6">
    <source>
        <dbReference type="ARBA" id="ARBA00022840"/>
    </source>
</evidence>
<dbReference type="AlphaFoldDB" id="A0A1C2IWK2"/>
<comment type="subcellular location">
    <subcellularLocation>
        <location evidence="1">Membrane</location>
        <topology evidence="1">Multi-pass membrane protein</topology>
    </subcellularLocation>
</comment>
<dbReference type="SUPFAM" id="SSF81653">
    <property type="entry name" value="Calcium ATPase, transduction domain A"/>
    <property type="match status" value="1"/>
</dbReference>
<dbReference type="InterPro" id="IPR023299">
    <property type="entry name" value="ATPase_P-typ_cyto_dom_N"/>
</dbReference>
<dbReference type="InterPro" id="IPR023298">
    <property type="entry name" value="ATPase_P-typ_TM_dom_sf"/>
</dbReference>
<keyword evidence="9 10" id="KW-0472">Membrane</keyword>
<gene>
    <name evidence="12" type="ORF">A6M23_16740</name>
</gene>
<evidence type="ECO:0000256" key="1">
    <source>
        <dbReference type="ARBA" id="ARBA00004141"/>
    </source>
</evidence>
<dbReference type="InterPro" id="IPR044492">
    <property type="entry name" value="P_typ_ATPase_HD_dom"/>
</dbReference>
<dbReference type="InterPro" id="IPR001757">
    <property type="entry name" value="P_typ_ATPase"/>
</dbReference>